<name>V9EWK0_PHYNI</name>
<organism evidence="2 3">
    <name type="scientific">Phytophthora nicotianae P1569</name>
    <dbReference type="NCBI Taxonomy" id="1317065"/>
    <lineage>
        <taxon>Eukaryota</taxon>
        <taxon>Sar</taxon>
        <taxon>Stramenopiles</taxon>
        <taxon>Oomycota</taxon>
        <taxon>Peronosporomycetes</taxon>
        <taxon>Peronosporales</taxon>
        <taxon>Peronosporaceae</taxon>
        <taxon>Phytophthora</taxon>
    </lineage>
</organism>
<comment type="caution">
    <text evidence="2">The sequence shown here is derived from an EMBL/GenBank/DDBJ whole genome shotgun (WGS) entry which is preliminary data.</text>
</comment>
<feature type="compositionally biased region" description="Basic and acidic residues" evidence="1">
    <location>
        <begin position="1"/>
        <end position="14"/>
    </location>
</feature>
<accession>V9EWK0</accession>
<dbReference type="HOGENOM" id="CLU_2377375_0_0_1"/>
<keyword evidence="3" id="KW-1185">Reference proteome</keyword>
<sequence length="95" mass="11046">MVRPDFEADFDRRTPNNKKIYGKPMPAAEALQQFQWRQGHLNFRNLMPIRNTPHDRGYEPRFHSTSQVDSITAALPLLELHQQSQNDNAISPIYA</sequence>
<dbReference type="AlphaFoldDB" id="V9EWK0"/>
<evidence type="ECO:0000313" key="3">
    <source>
        <dbReference type="Proteomes" id="UP000018721"/>
    </source>
</evidence>
<proteinExistence type="predicted"/>
<protein>
    <submittedName>
        <fullName evidence="2">Uncharacterized protein</fullName>
    </submittedName>
</protein>
<evidence type="ECO:0000256" key="1">
    <source>
        <dbReference type="SAM" id="MobiDB-lite"/>
    </source>
</evidence>
<dbReference type="Proteomes" id="UP000018721">
    <property type="component" value="Unassembled WGS sequence"/>
</dbReference>
<evidence type="ECO:0000313" key="2">
    <source>
        <dbReference type="EMBL" id="ETI43665.1"/>
    </source>
</evidence>
<reference evidence="2 3" key="1">
    <citation type="submission" date="2013-11" db="EMBL/GenBank/DDBJ databases">
        <title>The Genome Sequence of Phytophthora parasitica P1569.</title>
        <authorList>
            <consortium name="The Broad Institute Genomics Platform"/>
            <person name="Russ C."/>
            <person name="Tyler B."/>
            <person name="Panabieres F."/>
            <person name="Shan W."/>
            <person name="Tripathy S."/>
            <person name="Grunwald N."/>
            <person name="Machado M."/>
            <person name="Johnson C.S."/>
            <person name="Arredondo F."/>
            <person name="Hong C."/>
            <person name="Coffey M."/>
            <person name="Young S.K."/>
            <person name="Zeng Q."/>
            <person name="Gargeya S."/>
            <person name="Fitzgerald M."/>
            <person name="Abouelleil A."/>
            <person name="Alvarado L."/>
            <person name="Chapman S.B."/>
            <person name="Gainer-Dewar J."/>
            <person name="Goldberg J."/>
            <person name="Griggs A."/>
            <person name="Gujja S."/>
            <person name="Hansen M."/>
            <person name="Howarth C."/>
            <person name="Imamovic A."/>
            <person name="Ireland A."/>
            <person name="Larimer J."/>
            <person name="McCowan C."/>
            <person name="Murphy C."/>
            <person name="Pearson M."/>
            <person name="Poon T.W."/>
            <person name="Priest M."/>
            <person name="Roberts A."/>
            <person name="Saif S."/>
            <person name="Shea T."/>
            <person name="Sykes S."/>
            <person name="Wortman J."/>
            <person name="Nusbaum C."/>
            <person name="Birren B."/>
        </authorList>
    </citation>
    <scope>NUCLEOTIDE SEQUENCE [LARGE SCALE GENOMIC DNA]</scope>
    <source>
        <strain evidence="2 3">P1569</strain>
    </source>
</reference>
<feature type="region of interest" description="Disordered" evidence="1">
    <location>
        <begin position="1"/>
        <end position="22"/>
    </location>
</feature>
<dbReference type="EMBL" id="ANIZ01001961">
    <property type="protein sequence ID" value="ETI43665.1"/>
    <property type="molecule type" value="Genomic_DNA"/>
</dbReference>
<gene>
    <name evidence="2" type="ORF">F443_11456</name>
</gene>